<dbReference type="OrthoDB" id="3763672at2759"/>
<keyword evidence="5" id="KW-1185">Reference proteome</keyword>
<dbReference type="PANTHER" id="PTHR31306">
    <property type="entry name" value="ALPHA-1,6-MANNOSYLTRANSFERASE MNN11-RELATED"/>
    <property type="match status" value="1"/>
</dbReference>
<keyword evidence="3" id="KW-1133">Transmembrane helix</keyword>
<dbReference type="Proteomes" id="UP000799770">
    <property type="component" value="Unassembled WGS sequence"/>
</dbReference>
<dbReference type="EMBL" id="ML977319">
    <property type="protein sequence ID" value="KAF2117478.1"/>
    <property type="molecule type" value="Genomic_DNA"/>
</dbReference>
<evidence type="ECO:0008006" key="6">
    <source>
        <dbReference type="Google" id="ProtNLM"/>
    </source>
</evidence>
<keyword evidence="2" id="KW-0808">Transferase</keyword>
<evidence type="ECO:0000256" key="1">
    <source>
        <dbReference type="ARBA" id="ARBA00022676"/>
    </source>
</evidence>
<protein>
    <recommendedName>
        <fullName evidence="6">Nucleotide-diphospho-sugar transferase domain-containing protein</fullName>
    </recommendedName>
</protein>
<reference evidence="4" key="1">
    <citation type="journal article" date="2020" name="Stud. Mycol.">
        <title>101 Dothideomycetes genomes: a test case for predicting lifestyles and emergence of pathogens.</title>
        <authorList>
            <person name="Haridas S."/>
            <person name="Albert R."/>
            <person name="Binder M."/>
            <person name="Bloem J."/>
            <person name="Labutti K."/>
            <person name="Salamov A."/>
            <person name="Andreopoulos B."/>
            <person name="Baker S."/>
            <person name="Barry K."/>
            <person name="Bills G."/>
            <person name="Bluhm B."/>
            <person name="Cannon C."/>
            <person name="Castanera R."/>
            <person name="Culley D."/>
            <person name="Daum C."/>
            <person name="Ezra D."/>
            <person name="Gonzalez J."/>
            <person name="Henrissat B."/>
            <person name="Kuo A."/>
            <person name="Liang C."/>
            <person name="Lipzen A."/>
            <person name="Lutzoni F."/>
            <person name="Magnuson J."/>
            <person name="Mondo S."/>
            <person name="Nolan M."/>
            <person name="Ohm R."/>
            <person name="Pangilinan J."/>
            <person name="Park H.-J."/>
            <person name="Ramirez L."/>
            <person name="Alfaro M."/>
            <person name="Sun H."/>
            <person name="Tritt A."/>
            <person name="Yoshinaga Y."/>
            <person name="Zwiers L.-H."/>
            <person name="Turgeon B."/>
            <person name="Goodwin S."/>
            <person name="Spatafora J."/>
            <person name="Crous P."/>
            <person name="Grigoriev I."/>
        </authorList>
    </citation>
    <scope>NUCLEOTIDE SEQUENCE</scope>
    <source>
        <strain evidence="4">CBS 627.86</strain>
    </source>
</reference>
<organism evidence="4 5">
    <name type="scientific">Lophiotrema nucula</name>
    <dbReference type="NCBI Taxonomy" id="690887"/>
    <lineage>
        <taxon>Eukaryota</taxon>
        <taxon>Fungi</taxon>
        <taxon>Dikarya</taxon>
        <taxon>Ascomycota</taxon>
        <taxon>Pezizomycotina</taxon>
        <taxon>Dothideomycetes</taxon>
        <taxon>Pleosporomycetidae</taxon>
        <taxon>Pleosporales</taxon>
        <taxon>Lophiotremataceae</taxon>
        <taxon>Lophiotrema</taxon>
    </lineage>
</organism>
<evidence type="ECO:0000313" key="4">
    <source>
        <dbReference type="EMBL" id="KAF2117478.1"/>
    </source>
</evidence>
<dbReference type="GO" id="GO:0000139">
    <property type="term" value="C:Golgi membrane"/>
    <property type="evidence" value="ECO:0007669"/>
    <property type="project" value="TreeGrafter"/>
</dbReference>
<keyword evidence="3" id="KW-0812">Transmembrane</keyword>
<gene>
    <name evidence="4" type="ORF">BDV96DRAFT_644893</name>
</gene>
<evidence type="ECO:0000256" key="3">
    <source>
        <dbReference type="SAM" id="Phobius"/>
    </source>
</evidence>
<dbReference type="AlphaFoldDB" id="A0A6A5ZGH6"/>
<proteinExistence type="predicted"/>
<dbReference type="GO" id="GO:0016757">
    <property type="term" value="F:glycosyltransferase activity"/>
    <property type="evidence" value="ECO:0007669"/>
    <property type="project" value="UniProtKB-KW"/>
</dbReference>
<dbReference type="InterPro" id="IPR008630">
    <property type="entry name" value="Glyco_trans_34"/>
</dbReference>
<keyword evidence="1" id="KW-0328">Glycosyltransferase</keyword>
<sequence>MLPAAGARSPLFALAVTAGFVLIFIFGFLAWQSPPRMPSFPHGSTQVDMTITQNSPTAIDDIIRVLYKPLMVAPAEPVFTDENGVKTNLEGNPRFKKKLGKDILILDLETRPLESSAAFEKGEYDWRKLNHVSGGVFNHYTYATVHGYDYKFVHAPNFKDRHATWIKPSALANLINDYKFIVFLDADASFRFMHLPIEWLLNHWKIGPDDALTMALDPWDAEAPQYNSDARNRTYTNTGFIITQNTEKTMEILTAWHECPDDTRYKNCSQWKEPKFHEQSALGEYVRYDYDPYIKELACAEANGFPGVTVAHCEGKFIRHYWFDKSLVKRDFQDNMMQAITWPIQKMFAENSTKVVFEQEKNEIRAR</sequence>
<evidence type="ECO:0000256" key="2">
    <source>
        <dbReference type="ARBA" id="ARBA00022679"/>
    </source>
</evidence>
<evidence type="ECO:0000313" key="5">
    <source>
        <dbReference type="Proteomes" id="UP000799770"/>
    </source>
</evidence>
<name>A0A6A5ZGH6_9PLEO</name>
<dbReference type="PANTHER" id="PTHR31306:SF3">
    <property type="entry name" value="NUCLEOTIDE-DIPHOSPHO-SUGAR TRANSFERASE DOMAIN-CONTAINING PROTEIN"/>
    <property type="match status" value="1"/>
</dbReference>
<feature type="transmembrane region" description="Helical" evidence="3">
    <location>
        <begin position="12"/>
        <end position="31"/>
    </location>
</feature>
<dbReference type="GO" id="GO:0006487">
    <property type="term" value="P:protein N-linked glycosylation"/>
    <property type="evidence" value="ECO:0007669"/>
    <property type="project" value="TreeGrafter"/>
</dbReference>
<dbReference type="Pfam" id="PF05637">
    <property type="entry name" value="Glyco_transf_34"/>
    <property type="match status" value="1"/>
</dbReference>
<accession>A0A6A5ZGH6</accession>
<keyword evidence="3" id="KW-0472">Membrane</keyword>